<name>A0A1G8H5W2_9GAMM</name>
<dbReference type="AlphaFoldDB" id="A0A1G8H5W2"/>
<accession>A0A1G8H5W2</accession>
<dbReference type="SUPFAM" id="SSF56784">
    <property type="entry name" value="HAD-like"/>
    <property type="match status" value="1"/>
</dbReference>
<proteinExistence type="predicted"/>
<reference evidence="1 2" key="1">
    <citation type="submission" date="2016-10" db="EMBL/GenBank/DDBJ databases">
        <authorList>
            <person name="de Groot N.N."/>
        </authorList>
    </citation>
    <scope>NUCLEOTIDE SEQUENCE [LARGE SCALE GENOMIC DNA]</scope>
    <source>
        <strain evidence="1 2">LMG 18387</strain>
    </source>
</reference>
<sequence>MKVTQYKALGFSLGTVVDRERGILDGLRSLAVHSTRATSDEQLLQAYRQLASELSHGDEALSSASLHARLYQRMAQQLLVIPDWEAHVAFSNSTAQWPIFEDAPGALQYLSKFYRLLLVAPPHGSDVQALLRRLPVAFDAVVEPNGEDWHRSLEGELQRLQLVRPELLPVRSTEADDPWAQRVDFPVCTLRRDNRSPWNRSPQALDGKRCEYASLADLAHAHQLALHA</sequence>
<evidence type="ECO:0008006" key="3">
    <source>
        <dbReference type="Google" id="ProtNLM"/>
    </source>
</evidence>
<protein>
    <recommendedName>
        <fullName evidence="3">Haloacid dehalogenase</fullName>
    </recommendedName>
</protein>
<dbReference type="Gene3D" id="1.10.150.750">
    <property type="match status" value="1"/>
</dbReference>
<dbReference type="STRING" id="29435.SAMN05216588_11071"/>
<dbReference type="InterPro" id="IPR023214">
    <property type="entry name" value="HAD_sf"/>
</dbReference>
<dbReference type="Gene3D" id="3.40.50.1000">
    <property type="entry name" value="HAD superfamily/HAD-like"/>
    <property type="match status" value="1"/>
</dbReference>
<dbReference type="Proteomes" id="UP000198606">
    <property type="component" value="Unassembled WGS sequence"/>
</dbReference>
<gene>
    <name evidence="1" type="ORF">SAMN05216588_11071</name>
</gene>
<organism evidence="1 2">
    <name type="scientific">Phytopseudomonas flavescens</name>
    <dbReference type="NCBI Taxonomy" id="29435"/>
    <lineage>
        <taxon>Bacteria</taxon>
        <taxon>Pseudomonadati</taxon>
        <taxon>Pseudomonadota</taxon>
        <taxon>Gammaproteobacteria</taxon>
        <taxon>Pseudomonadales</taxon>
        <taxon>Pseudomonadaceae</taxon>
        <taxon>Phytopseudomonas</taxon>
    </lineage>
</organism>
<dbReference type="EMBL" id="FNDG01000010">
    <property type="protein sequence ID" value="SDI02015.1"/>
    <property type="molecule type" value="Genomic_DNA"/>
</dbReference>
<dbReference type="RefSeq" id="WP_084306677.1">
    <property type="nucleotide sequence ID" value="NZ_FNDG01000010.1"/>
</dbReference>
<dbReference type="InterPro" id="IPR036412">
    <property type="entry name" value="HAD-like_sf"/>
</dbReference>
<evidence type="ECO:0000313" key="2">
    <source>
        <dbReference type="Proteomes" id="UP000198606"/>
    </source>
</evidence>
<evidence type="ECO:0000313" key="1">
    <source>
        <dbReference type="EMBL" id="SDI02015.1"/>
    </source>
</evidence>